<dbReference type="Proteomes" id="UP000594015">
    <property type="component" value="Chromosome"/>
</dbReference>
<sequence length="62" mass="6972">MSASSQKIELHNLPPDLTEPPPDARGWLAWQPLTGKAWRKLDGRWLPIAEANAIVEARKKSQ</sequence>
<reference evidence="2 3" key="1">
    <citation type="submission" date="2018-06" db="EMBL/GenBank/DDBJ databases">
        <title>Comparative genomics of Bradyrhizobium nodulating Arachidis hypogaea.</title>
        <authorList>
            <person name="Li Y."/>
        </authorList>
    </citation>
    <scope>NUCLEOTIDE SEQUENCE [LARGE SCALE GENOMIC DNA]</scope>
    <source>
        <strain evidence="2 3">CCBAU 051107</strain>
    </source>
</reference>
<dbReference type="EMBL" id="CP030050">
    <property type="protein sequence ID" value="QOZ69197.1"/>
    <property type="molecule type" value="Genomic_DNA"/>
</dbReference>
<proteinExistence type="predicted"/>
<evidence type="ECO:0000256" key="1">
    <source>
        <dbReference type="SAM" id="MobiDB-lite"/>
    </source>
</evidence>
<gene>
    <name evidence="2" type="ORF">WN72_24880</name>
</gene>
<dbReference type="RefSeq" id="WP_092217209.1">
    <property type="nucleotide sequence ID" value="NZ_CP030050.1"/>
</dbReference>
<feature type="region of interest" description="Disordered" evidence="1">
    <location>
        <begin position="1"/>
        <end position="23"/>
    </location>
</feature>
<evidence type="ECO:0000313" key="2">
    <source>
        <dbReference type="EMBL" id="QOZ69197.1"/>
    </source>
</evidence>
<dbReference type="AlphaFoldDB" id="A0AAE7NQD6"/>
<name>A0AAE7NQD6_9BRAD</name>
<organism evidence="2 3">
    <name type="scientific">Bradyrhizobium arachidis</name>
    <dbReference type="NCBI Taxonomy" id="858423"/>
    <lineage>
        <taxon>Bacteria</taxon>
        <taxon>Pseudomonadati</taxon>
        <taxon>Pseudomonadota</taxon>
        <taxon>Alphaproteobacteria</taxon>
        <taxon>Hyphomicrobiales</taxon>
        <taxon>Nitrobacteraceae</taxon>
        <taxon>Bradyrhizobium</taxon>
    </lineage>
</organism>
<dbReference type="KEGG" id="barh:WN72_24880"/>
<evidence type="ECO:0000313" key="3">
    <source>
        <dbReference type="Proteomes" id="UP000594015"/>
    </source>
</evidence>
<accession>A0AAE7NQD6</accession>
<protein>
    <submittedName>
        <fullName evidence="2">Uncharacterized protein</fullName>
    </submittedName>
</protein>